<dbReference type="InterPro" id="IPR019448">
    <property type="entry name" value="NT-C2"/>
</dbReference>
<evidence type="ECO:0000313" key="3">
    <source>
        <dbReference type="Proteomes" id="UP000478052"/>
    </source>
</evidence>
<evidence type="ECO:0000259" key="1">
    <source>
        <dbReference type="PROSITE" id="PS51840"/>
    </source>
</evidence>
<organism evidence="2 3">
    <name type="scientific">Aphis craccivora</name>
    <name type="common">Cowpea aphid</name>
    <dbReference type="NCBI Taxonomy" id="307492"/>
    <lineage>
        <taxon>Eukaryota</taxon>
        <taxon>Metazoa</taxon>
        <taxon>Ecdysozoa</taxon>
        <taxon>Arthropoda</taxon>
        <taxon>Hexapoda</taxon>
        <taxon>Insecta</taxon>
        <taxon>Pterygota</taxon>
        <taxon>Neoptera</taxon>
        <taxon>Paraneoptera</taxon>
        <taxon>Hemiptera</taxon>
        <taxon>Sternorrhyncha</taxon>
        <taxon>Aphidomorpha</taxon>
        <taxon>Aphidoidea</taxon>
        <taxon>Aphididae</taxon>
        <taxon>Aphidini</taxon>
        <taxon>Aphis</taxon>
        <taxon>Aphis</taxon>
    </lineage>
</organism>
<feature type="non-terminal residue" evidence="2">
    <location>
        <position position="110"/>
    </location>
</feature>
<accession>A0A6G0Y2M8</accession>
<gene>
    <name evidence="2" type="ORF">FWK35_00037616</name>
</gene>
<keyword evidence="3" id="KW-1185">Reference proteome</keyword>
<dbReference type="AlphaFoldDB" id="A0A6G0Y2M8"/>
<dbReference type="InterPro" id="IPR050540">
    <property type="entry name" value="F-actin_Monoox_Mical"/>
</dbReference>
<sequence>MASVWKRLQRVNKRATKFQFTLSYHQIICETTSKWTPNKLVVVLSRRSRRFVSEALPWEPTMRDPLRGVVIWPVPENKQLSVTLFKDPRTNEHEDKEWTFAIEDVSNKEQ</sequence>
<proteinExistence type="predicted"/>
<reference evidence="2 3" key="1">
    <citation type="submission" date="2019-08" db="EMBL/GenBank/DDBJ databases">
        <title>Whole genome of Aphis craccivora.</title>
        <authorList>
            <person name="Voronova N.V."/>
            <person name="Shulinski R.S."/>
            <person name="Bandarenka Y.V."/>
            <person name="Zhorov D.G."/>
            <person name="Warner D."/>
        </authorList>
    </citation>
    <scope>NUCLEOTIDE SEQUENCE [LARGE SCALE GENOMIC DNA]</scope>
    <source>
        <strain evidence="2">180601</strain>
        <tissue evidence="2">Whole Body</tissue>
    </source>
</reference>
<dbReference type="PANTHER" id="PTHR23167:SF46">
    <property type="entry name" value="EPS15 HOMOLOGY DOMAIN CONTAINING PROTEIN-BINDING PROTEIN 1, ISOFORM F"/>
    <property type="match status" value="1"/>
</dbReference>
<name>A0A6G0Y2M8_APHCR</name>
<dbReference type="PROSITE" id="PS51840">
    <property type="entry name" value="C2_NT"/>
    <property type="match status" value="1"/>
</dbReference>
<dbReference type="EMBL" id="VUJU01006702">
    <property type="protein sequence ID" value="KAF0747825.1"/>
    <property type="molecule type" value="Genomic_DNA"/>
</dbReference>
<dbReference type="Proteomes" id="UP000478052">
    <property type="component" value="Unassembled WGS sequence"/>
</dbReference>
<evidence type="ECO:0000313" key="2">
    <source>
        <dbReference type="EMBL" id="KAF0747825.1"/>
    </source>
</evidence>
<dbReference type="OrthoDB" id="5972258at2759"/>
<comment type="caution">
    <text evidence="2">The sequence shown here is derived from an EMBL/GenBank/DDBJ whole genome shotgun (WGS) entry which is preliminary data.</text>
</comment>
<protein>
    <submittedName>
        <fullName evidence="2">EH domain-binding protein 1 isoform X3</fullName>
    </submittedName>
</protein>
<dbReference type="PANTHER" id="PTHR23167">
    <property type="entry name" value="CALPONIN HOMOLOGY DOMAIN-CONTAINING PROTEIN DDB_G0272472-RELATED"/>
    <property type="match status" value="1"/>
</dbReference>
<feature type="domain" description="C2 NT-type" evidence="1">
    <location>
        <begin position="8"/>
        <end position="110"/>
    </location>
</feature>
<dbReference type="Pfam" id="PF10358">
    <property type="entry name" value="NT-C2"/>
    <property type="match status" value="1"/>
</dbReference>